<dbReference type="EMBL" id="VBTY01000015">
    <property type="protein sequence ID" value="MDG3493585.1"/>
    <property type="molecule type" value="Genomic_DNA"/>
</dbReference>
<evidence type="ECO:0000313" key="3">
    <source>
        <dbReference type="Proteomes" id="UP001152872"/>
    </source>
</evidence>
<keyword evidence="3" id="KW-1185">Reference proteome</keyword>
<gene>
    <name evidence="2" type="ORF">FEV09_03350</name>
</gene>
<feature type="compositionally biased region" description="Polar residues" evidence="1">
    <location>
        <begin position="180"/>
        <end position="199"/>
    </location>
</feature>
<sequence length="388" mass="42203">MLPTEPKSDLSDLTVSQTNQPEMKRTQISTLHSSILKFTHKAGNLAVKYPFWVLVASSLGIHAAFAFITPNPLKKTETPPEPLVVSTLPVVKLPPKSPITAPNKSLFGNLFVKPIPNKIGTPLNSFPNTSLNSPLTSLDLNSPDNLEDFPPLSSDFSGMSTSPLSKYTREPDQSVKPQPRVSTPPTNPPSRFTASGQIDNSNPPTKPTNNSNLKPEFQNGGIKNQPTSPTSPPQNNPNPKPTKTPNNSQGLVASNSNNGDRNEAEIVNISSPYPTNDQQFIDLLSKQAVINTRIVPEGKLISATGPEREKGVEWIAPKVSSVAGKSGSVIFMWLVDPSGKVKKLYLKSSGFKELDDIAKETAKEYKFKPLEDPQSGKFRLVTAKYEFP</sequence>
<evidence type="ECO:0000256" key="1">
    <source>
        <dbReference type="SAM" id="MobiDB-lite"/>
    </source>
</evidence>
<dbReference type="AlphaFoldDB" id="A0A9X4M6S0"/>
<feature type="region of interest" description="Disordered" evidence="1">
    <location>
        <begin position="1"/>
        <end position="23"/>
    </location>
</feature>
<evidence type="ECO:0000313" key="2">
    <source>
        <dbReference type="EMBL" id="MDG3493585.1"/>
    </source>
</evidence>
<reference evidence="2" key="1">
    <citation type="submission" date="2019-05" db="EMBL/GenBank/DDBJ databases">
        <title>Whole genome sequencing of Pseudanabaena catenata USMAC16.</title>
        <authorList>
            <person name="Khan Z."/>
            <person name="Omar W.M."/>
            <person name="Convey P."/>
            <person name="Merican F."/>
            <person name="Najimudin N."/>
        </authorList>
    </citation>
    <scope>NUCLEOTIDE SEQUENCE</scope>
    <source>
        <strain evidence="2">USMAC16</strain>
    </source>
</reference>
<protein>
    <submittedName>
        <fullName evidence="2">Energy transducer TonB</fullName>
    </submittedName>
</protein>
<dbReference type="SUPFAM" id="SSF74653">
    <property type="entry name" value="TolA/TonB C-terminal domain"/>
    <property type="match status" value="1"/>
</dbReference>
<feature type="compositionally biased region" description="Polar residues" evidence="1">
    <location>
        <begin position="250"/>
        <end position="259"/>
    </location>
</feature>
<feature type="compositionally biased region" description="Polar residues" evidence="1">
    <location>
        <begin position="11"/>
        <end position="23"/>
    </location>
</feature>
<organism evidence="2 3">
    <name type="scientific">Pseudanabaena catenata USMAC16</name>
    <dbReference type="NCBI Taxonomy" id="1855837"/>
    <lineage>
        <taxon>Bacteria</taxon>
        <taxon>Bacillati</taxon>
        <taxon>Cyanobacteriota</taxon>
        <taxon>Cyanophyceae</taxon>
        <taxon>Pseudanabaenales</taxon>
        <taxon>Pseudanabaenaceae</taxon>
        <taxon>Pseudanabaena</taxon>
    </lineage>
</organism>
<comment type="caution">
    <text evidence="2">The sequence shown here is derived from an EMBL/GenBank/DDBJ whole genome shotgun (WGS) entry which is preliminary data.</text>
</comment>
<feature type="compositionally biased region" description="Pro residues" evidence="1">
    <location>
        <begin position="229"/>
        <end position="242"/>
    </location>
</feature>
<name>A0A9X4M6S0_9CYAN</name>
<proteinExistence type="predicted"/>
<dbReference type="RefSeq" id="WP_009625629.1">
    <property type="nucleotide sequence ID" value="NZ_VBTY01000015.1"/>
</dbReference>
<feature type="region of interest" description="Disordered" evidence="1">
    <location>
        <begin position="137"/>
        <end position="260"/>
    </location>
</feature>
<feature type="compositionally biased region" description="Basic and acidic residues" evidence="1">
    <location>
        <begin position="1"/>
        <end position="10"/>
    </location>
</feature>
<accession>A0A9X4M6S0</accession>
<feature type="compositionally biased region" description="Low complexity" evidence="1">
    <location>
        <begin position="200"/>
        <end position="215"/>
    </location>
</feature>
<dbReference type="Proteomes" id="UP001152872">
    <property type="component" value="Unassembled WGS sequence"/>
</dbReference>
<feature type="compositionally biased region" description="Polar residues" evidence="1">
    <location>
        <begin position="154"/>
        <end position="165"/>
    </location>
</feature>